<dbReference type="Proteomes" id="UP001157440">
    <property type="component" value="Unassembled WGS sequence"/>
</dbReference>
<comment type="caution">
    <text evidence="1">The sequence shown here is derived from an EMBL/GenBank/DDBJ whole genome shotgun (WGS) entry which is preliminary data.</text>
</comment>
<dbReference type="AlphaFoldDB" id="A0AA37WUQ6"/>
<evidence type="ECO:0000313" key="1">
    <source>
        <dbReference type="EMBL" id="GLS71338.1"/>
    </source>
</evidence>
<accession>A0AA37WUQ6</accession>
<dbReference type="RefSeq" id="WP_238194252.1">
    <property type="nucleotide sequence ID" value="NZ_BPQZ01000001.1"/>
</dbReference>
<gene>
    <name evidence="1" type="ORF">GCM10007890_33510</name>
</gene>
<keyword evidence="2" id="KW-1185">Reference proteome</keyword>
<name>A0AA37WUQ6_9HYPH</name>
<dbReference type="InterPro" id="IPR001387">
    <property type="entry name" value="Cro/C1-type_HTH"/>
</dbReference>
<organism evidence="1 2">
    <name type="scientific">Methylobacterium tardum</name>
    <dbReference type="NCBI Taxonomy" id="374432"/>
    <lineage>
        <taxon>Bacteria</taxon>
        <taxon>Pseudomonadati</taxon>
        <taxon>Pseudomonadota</taxon>
        <taxon>Alphaproteobacteria</taxon>
        <taxon>Hyphomicrobiales</taxon>
        <taxon>Methylobacteriaceae</taxon>
        <taxon>Methylobacterium</taxon>
    </lineage>
</organism>
<sequence length="85" mass="9101">MSWHPDEAYDDAALQREEAAEVLTPEAVITRLKLAVTDAGSQAEFARRAGTSRSRVCEVLSGRRPPGDAILAALGARRAIVGRQA</sequence>
<reference evidence="2" key="1">
    <citation type="journal article" date="2019" name="Int. J. Syst. Evol. Microbiol.">
        <title>The Global Catalogue of Microorganisms (GCM) 10K type strain sequencing project: providing services to taxonomists for standard genome sequencing and annotation.</title>
        <authorList>
            <consortium name="The Broad Institute Genomics Platform"/>
            <consortium name="The Broad Institute Genome Sequencing Center for Infectious Disease"/>
            <person name="Wu L."/>
            <person name="Ma J."/>
        </authorList>
    </citation>
    <scope>NUCLEOTIDE SEQUENCE [LARGE SCALE GENOMIC DNA]</scope>
    <source>
        <strain evidence="2">NBRC 103632</strain>
    </source>
</reference>
<dbReference type="CDD" id="cd00093">
    <property type="entry name" value="HTH_XRE"/>
    <property type="match status" value="1"/>
</dbReference>
<protein>
    <submittedName>
        <fullName evidence="1">Uncharacterized protein</fullName>
    </submittedName>
</protein>
<evidence type="ECO:0000313" key="2">
    <source>
        <dbReference type="Proteomes" id="UP001157440"/>
    </source>
</evidence>
<proteinExistence type="predicted"/>
<dbReference type="EMBL" id="BSPL01000017">
    <property type="protein sequence ID" value="GLS71338.1"/>
    <property type="molecule type" value="Genomic_DNA"/>
</dbReference>